<dbReference type="Pfam" id="PF07691">
    <property type="entry name" value="PA14"/>
    <property type="match status" value="1"/>
</dbReference>
<evidence type="ECO:0000313" key="3">
    <source>
        <dbReference type="EMBL" id="ABK18235.1"/>
    </source>
</evidence>
<name>A0LLD3_SYNFM</name>
<proteinExistence type="predicted"/>
<feature type="domain" description="PA14" evidence="2">
    <location>
        <begin position="256"/>
        <end position="409"/>
    </location>
</feature>
<feature type="signal peptide" evidence="1">
    <location>
        <begin position="1"/>
        <end position="29"/>
    </location>
</feature>
<gene>
    <name evidence="3" type="ordered locus">Sfum_2557</name>
</gene>
<dbReference type="eggNOG" id="COG3419">
    <property type="taxonomic scope" value="Bacteria"/>
</dbReference>
<dbReference type="PROSITE" id="PS51820">
    <property type="entry name" value="PA14"/>
    <property type="match status" value="1"/>
</dbReference>
<dbReference type="Proteomes" id="UP000001784">
    <property type="component" value="Chromosome"/>
</dbReference>
<reference evidence="3 4" key="1">
    <citation type="submission" date="2006-10" db="EMBL/GenBank/DDBJ databases">
        <title>Complete sequence of Syntrophobacter fumaroxidans MPOB.</title>
        <authorList>
            <consortium name="US DOE Joint Genome Institute"/>
            <person name="Copeland A."/>
            <person name="Lucas S."/>
            <person name="Lapidus A."/>
            <person name="Barry K."/>
            <person name="Detter J.C."/>
            <person name="Glavina del Rio T."/>
            <person name="Hammon N."/>
            <person name="Israni S."/>
            <person name="Pitluck S."/>
            <person name="Goltsman E.G."/>
            <person name="Martinez M."/>
            <person name="Schmutz J."/>
            <person name="Larimer F."/>
            <person name="Land M."/>
            <person name="Hauser L."/>
            <person name="Kyrpides N."/>
            <person name="Kim E."/>
            <person name="Boone D.R."/>
            <person name="Brockman F."/>
            <person name="Culley D."/>
            <person name="Ferry J."/>
            <person name="Gunsalus R."/>
            <person name="McInerney M.J."/>
            <person name="Morrison M."/>
            <person name="Plugge C."/>
            <person name="Rohlin L."/>
            <person name="Scholten J."/>
            <person name="Sieber J."/>
            <person name="Stams A.J.M."/>
            <person name="Worm P."/>
            <person name="Henstra A.M."/>
            <person name="Richardson P."/>
        </authorList>
    </citation>
    <scope>NUCLEOTIDE SEQUENCE [LARGE SCALE GENOMIC DNA]</scope>
    <source>
        <strain evidence="4">DSM 10017 / MPOB</strain>
    </source>
</reference>
<dbReference type="RefSeq" id="WP_011699403.1">
    <property type="nucleotide sequence ID" value="NC_008554.1"/>
</dbReference>
<dbReference type="InParanoid" id="A0LLD3"/>
<protein>
    <submittedName>
        <fullName evidence="3">Tfp pilus assembly protein tip-associated adhesin PilY1-like</fullName>
    </submittedName>
</protein>
<dbReference type="EMBL" id="CP000478">
    <property type="protein sequence ID" value="ABK18235.1"/>
    <property type="molecule type" value="Genomic_DNA"/>
</dbReference>
<dbReference type="OrthoDB" id="7156875at2"/>
<dbReference type="KEGG" id="sfu:Sfum_2557"/>
<keyword evidence="1" id="KW-0732">Signal</keyword>
<evidence type="ECO:0000256" key="1">
    <source>
        <dbReference type="SAM" id="SignalP"/>
    </source>
</evidence>
<feature type="chain" id="PRO_5002626323" evidence="1">
    <location>
        <begin position="30"/>
        <end position="1946"/>
    </location>
</feature>
<accession>A0LLD3</accession>
<dbReference type="HOGENOM" id="CLU_001890_0_1_7"/>
<sequence precursor="true">MFKKATVAIILVMAICLSSTIFCPNVARAETMGDYSLIPPFVTAGASPLVMLVLGRDHKLYFPAYNDAIDLDADGIIETHFKPSIEYYGYFDSNKCYSYNSSASPKRFDPFGPATMPGRTCDGSHWSGNFLNYLTMSRMDCMRKVFYGGYRAVDTTTETVLERVLLPMDTHSWGKEYCSIAHDGYDIRQYTPLSLPTAGFRHLFANTTPSSAGDPTLRVLPNNFHRIYEWVSKERPEADTSLVISSASSGTLPNSHTDFTSRFSTWGGTTTPIYLECVTTPAAIAGTGNPCAGADQMYESDVFLSKFTATLTIKTAGSYTFGVEGDDSVEVRIKDSGGTTRVNWVGVYGEHDLPGIPPSAPANSSSAVTLAAGNYTIEFNHAHKSSETAGYYLFWKGPDSGSTTVASIVPPYSTATQCGLTNVVHTVYGMNLLASALTDYSVRVKVGVNSGTITPESNCKRYGTEASPIYKPVGILQRFGASDRILFGLMTGSYSKNLHGGVLRKKVSSISNEINASTGVFTSTVGIIKTLDRIKTYGYSWSSYDYGASGPACCPLIVDEPLDEYQASAGSGACTMWGNPIAEMMYETLRYFAGHGAPTTTYDYGTGTTIDSSMNLPRETDWSDPYATRPSCSKPFMVVISDIYPSYDTDDLPGASFGSFSPTSTLTGKNIATGATETLNVTDLANTISTGEGINGHDYFVGQSGASAGYTGACTGQTVSGFGNIRGLCPDEPTKEGGYYSAAVAHFGRRNKITSSTTDSQSVTTYTIGLSSPNPNLEIPVGDKKITVVPFAKSTGTGYGIPLTQGAFQPTNQNAGFYLNNLAPNMTSGEFMINWEDAEQGNDFDQDVLVVYKWQVIDDSGNAVSDPALGTQVVINLRCLYSSQGLDTHSGFTLSGALNPDGTDADGPWLVVKDINNTYQSYWLDYQNYRGYTGVTALTTSWTGVFKPKPSATGADLIKTPLWYAAKWGGFEDADGDDVPDLQQEWDKGKTGTPDTYFYVTSPLKLENALNSSFSDILRRAAAGTAASVISSTRSGEGAIYQALFYPEFKDDLGNTVNWVGEIHSMMVDSYGNMREDTNGNHVLDVTNCPDDVSGNPLCDYILQFSSEFINIVYKYNDANGNSQLDTDETVSPITIGTMRGCRADEMALPIASRQCIAYLWSTSATMNAIADSDIITQRSSYDDTSNKRYVFTFIDGKDSIGNIDMIPQSTEIVDFTEANSEIIKPYLHMYKPIFGTLPGWVPTVSMTAGTPYQDFLSKQAKRIINYIRGQDQAAYTSSTSPAYTIPAMRPRQSNYDESGTAETWRLGDIVYSTPTVVAAPSEDFDLLYKDTSYIDFYRKYRNRRIVIYAGGNDGMLHAFNAGFYSSRHKKFCLDWNSSLTDPCLDAGRDLGTELWAYVPYNLLPHLYWLTDAAYTSEYHVNYVDLKPRIFDAKIFAADTDHPNGWGTVMVVGMRFGGGKIRADLNHDNTYSTSSTPADRIMRSSFFVMDITNPEVPPKLLAEISDDSLGFTTCYPAVLTMKDKNPTATLNDWYLVLGSGPHGAGGPDGNPGADNTALTYGTSDQPGKIVLVSLNNLAQGTTAMQTLDGTTDALSLAGQVKPFSSLDTYSFISDPIAVDYDLDYKADSIYYGTVMGGFVTAPVAGPIPTSPPPWGGKLRRLVTADDPDPATWIKNSVLIDLSNIITYDGGGAVVKDYRYGQPIVAAPAIGKDASKNCWVFFGTGRFYNRLDATDATSNNMMSYYGIKEPATGTNPPVLTWATVDRRDLLDVTQAQVFEGGSTVQGVTGATNFDALRSLVATKSGWLIDFVNPTSPFLTGERNLGQATLLGDILTFTTYTPSTNVCKFEGTSVLYACYYGTGTAYPESVIGLGTNFVVEGGTNKFEVLRKVSLGQGLTLTPNIHTGREDGSNVYVQTSTGTILQLKEANPGMVKSGKAGWEEWMTQY</sequence>
<keyword evidence="4" id="KW-1185">Reference proteome</keyword>
<dbReference type="STRING" id="335543.Sfum_2557"/>
<organism evidence="3 4">
    <name type="scientific">Syntrophobacter fumaroxidans (strain DSM 10017 / MPOB)</name>
    <dbReference type="NCBI Taxonomy" id="335543"/>
    <lineage>
        <taxon>Bacteria</taxon>
        <taxon>Pseudomonadati</taxon>
        <taxon>Thermodesulfobacteriota</taxon>
        <taxon>Syntrophobacteria</taxon>
        <taxon>Syntrophobacterales</taxon>
        <taxon>Syntrophobacteraceae</taxon>
        <taxon>Syntrophobacter</taxon>
    </lineage>
</organism>
<dbReference type="InterPro" id="IPR037524">
    <property type="entry name" value="PA14/GLEYA"/>
</dbReference>
<evidence type="ECO:0000259" key="2">
    <source>
        <dbReference type="PROSITE" id="PS51820"/>
    </source>
</evidence>
<dbReference type="InterPro" id="IPR011658">
    <property type="entry name" value="PA14_dom"/>
</dbReference>
<evidence type="ECO:0000313" key="4">
    <source>
        <dbReference type="Proteomes" id="UP000001784"/>
    </source>
</evidence>